<evidence type="ECO:0000313" key="2">
    <source>
        <dbReference type="Proteomes" id="UP001589576"/>
    </source>
</evidence>
<dbReference type="RefSeq" id="WP_290284705.1">
    <property type="nucleotide sequence ID" value="NZ_JAUFQN010000019.1"/>
</dbReference>
<evidence type="ECO:0000313" key="1">
    <source>
        <dbReference type="EMBL" id="MFB9089975.1"/>
    </source>
</evidence>
<name>A0ABV5GFQ6_9FLAO</name>
<organism evidence="1 2">
    <name type="scientific">Flavobacterium paronense</name>
    <dbReference type="NCBI Taxonomy" id="1392775"/>
    <lineage>
        <taxon>Bacteria</taxon>
        <taxon>Pseudomonadati</taxon>
        <taxon>Bacteroidota</taxon>
        <taxon>Flavobacteriia</taxon>
        <taxon>Flavobacteriales</taxon>
        <taxon>Flavobacteriaceae</taxon>
        <taxon>Flavobacterium</taxon>
    </lineage>
</organism>
<proteinExistence type="predicted"/>
<comment type="caution">
    <text evidence="1">The sequence shown here is derived from an EMBL/GenBank/DDBJ whole genome shotgun (WGS) entry which is preliminary data.</text>
</comment>
<keyword evidence="2" id="KW-1185">Reference proteome</keyword>
<protein>
    <submittedName>
        <fullName evidence="1">GNAT family N-acetyltransferase</fullName>
    </submittedName>
</protein>
<dbReference type="EMBL" id="JBHMFB010000017">
    <property type="protein sequence ID" value="MFB9089975.1"/>
    <property type="molecule type" value="Genomic_DNA"/>
</dbReference>
<dbReference type="Proteomes" id="UP001589576">
    <property type="component" value="Unassembled WGS sequence"/>
</dbReference>
<gene>
    <name evidence="1" type="ORF">ACFFUU_10210</name>
</gene>
<reference evidence="1 2" key="1">
    <citation type="submission" date="2024-09" db="EMBL/GenBank/DDBJ databases">
        <authorList>
            <person name="Sun Q."/>
            <person name="Mori K."/>
        </authorList>
    </citation>
    <scope>NUCLEOTIDE SEQUENCE [LARGE SCALE GENOMIC DNA]</scope>
    <source>
        <strain evidence="1 2">CECT 8460</strain>
    </source>
</reference>
<dbReference type="Gene3D" id="3.40.630.30">
    <property type="match status" value="1"/>
</dbReference>
<dbReference type="SUPFAM" id="SSF55729">
    <property type="entry name" value="Acyl-CoA N-acyltransferases (Nat)"/>
    <property type="match status" value="1"/>
</dbReference>
<dbReference type="InterPro" id="IPR016181">
    <property type="entry name" value="Acyl_CoA_acyltransferase"/>
</dbReference>
<accession>A0ABV5GFQ6</accession>
<sequence length="325" mass="37759">MKNYSVRRYTLDDYAIWNDFVSSAKNATFLFHRDFMEYHSDRFQDFSLLVFEGEELVSVLPANRVGDTVFSHQGLTYGGVVLQPKSKLYDTIFVFRAILKFLCDTKISKLFLKQIPTIYCDYSSDEINYLAHICKGNVVMKHNVSVITLNQKRLISKSRRECVNRGRKLELDIREDNKIELFWNDLLIPNLRDKYHSKPVHSAEEIIALKNKFPDNIRHFNVYKDDKLVCGTTLFITKKVVKPQYIAGSESNNELGSIDFLYDFLINEIANGKDYFDFGPSHENNGLQIVKSINFWKESFGANSLIQDFYEIETSNFGLLDTILI</sequence>